<name>A0A2U3EA06_PURLI</name>
<dbReference type="Proteomes" id="UP000245956">
    <property type="component" value="Unassembled WGS sequence"/>
</dbReference>
<feature type="region of interest" description="Disordered" evidence="1">
    <location>
        <begin position="453"/>
        <end position="476"/>
    </location>
</feature>
<feature type="region of interest" description="Disordered" evidence="1">
    <location>
        <begin position="862"/>
        <end position="893"/>
    </location>
</feature>
<accession>A0A2U3EA06</accession>
<feature type="compositionally biased region" description="Pro residues" evidence="1">
    <location>
        <begin position="121"/>
        <end position="136"/>
    </location>
</feature>
<feature type="compositionally biased region" description="Low complexity" evidence="1">
    <location>
        <begin position="862"/>
        <end position="880"/>
    </location>
</feature>
<sequence>MPAIFGLSSPWASRANAPDTTERKRLFRSGHPCRPAGCHGWHPSLPSISSSRLSLRLWGPKRWHGPAAPGPSRAWPFSNDTRRRLYVCVAMLLSPPGPSMYSGRISLALQIGNPLGAEGHIPPPVTEEPQMPPIPSPVSRDGEGIRGDGWPGTVNGASLDLLMERLLGWSTQSKEHTALERRRSVGGEAIVLSDTVPDLPFSADTLPPSTPGTSQVIWYLSSRPSHPPALSLPWWGPLQLLSRLPTSTCLCDCMHPDFSVPPCLPPSFLPFFLAFFLPSFLLLARGAPPLISLYTAFPRVLLRSFPGVCLVASFFLDPEPPFVAQPVHKVPVRAYSVRPAPPPRLHHTTRRPQQQRPNLKAVVGPAKSLRFVAAPDHSSLALCLAGESATTPHRTAPHRTAPLGFGHRPTTLPTYIASLEDTVPVHRQQTHGFNSNPPAAIVVASDVVPRRRPRPLADLDGQIPTDTTKGHDNEPAIRIPPLSPTQSDGTPAAQSFAALWWPLSYRDKGLARSSALASTFCSRCLCPSITAPLAIPHAATTPQSHKKNCFAVAMAGEELGYDYGMMPGFPDADMNDARFDSNSTPPLATDFELDESQGSATASSRPEEIELYLQGFDSNYDQSPEELFFPRNEESAFFAPSLLVSQHQLESYVHENTYQRGSQSMGTIAQPMGDFSVPSLHVNAQSSYHEFANNPQGDTHDPGMAFQNNPQGFDPPMMDVDPPGVPSQMVYPVAQGMSFGNSPYPANPHLYRQGQYYQQGQYHSAQAQQLQYQQGQGHYRQGQHQQDLGQQAQFQQAQFQQGPLQQAQYHQGQYQQYQQGQGQPAQTQPPLSISQRRAPQVRATPTWPRAIPLRQIASISQASHSSNPNNTNGPQTGTSPSTYNSYGQFVPPALHTTLGTRSISNTTQSSFTTETDLSVNANLPFPINVNNPAGAGTSAQPGLPTLAANTPDPLAPHETLQGGDEQGQPGPADPSSSQRTRGHRTGPLSERQREDARNRKENLTVCARCKWKNRGCDCGDEGITRCTTCSSGRSNACVCTRHHFLPLVEQGGATQFTEHHCIYTLVSYQSLKSYTISQITTDITDYVSNGCTHIKLYRTGMQAHAECTFDLNTCLSLFRHLGTEFARFPTFRDVMDHVVPHESIRARLQTCMPSLDEDCFNLSNFKLNALIDDEGHPSGASFQFQLFSNASASSVGTQNQLSRLGAILFLILGRQIEFEIFSALSKNLKQKGKDPSTIWGLNYLQQRLFMMRLAYRKCSQSATGERTEVDSNRLWELCQHLANVHFCKQEWAVRAMRPLHVPPTLFPQGFTNASFEAWMA</sequence>
<evidence type="ECO:0000313" key="3">
    <source>
        <dbReference type="Proteomes" id="UP000245956"/>
    </source>
</evidence>
<evidence type="ECO:0000256" key="1">
    <source>
        <dbReference type="SAM" id="MobiDB-lite"/>
    </source>
</evidence>
<proteinExistence type="predicted"/>
<gene>
    <name evidence="2" type="ORF">PCL_11421</name>
</gene>
<feature type="compositionally biased region" description="Low complexity" evidence="1">
    <location>
        <begin position="803"/>
        <end position="830"/>
    </location>
</feature>
<feature type="region of interest" description="Disordered" evidence="1">
    <location>
        <begin position="803"/>
        <end position="850"/>
    </location>
</feature>
<protein>
    <submittedName>
        <fullName evidence="2">Uncharacterized protein</fullName>
    </submittedName>
</protein>
<evidence type="ECO:0000313" key="2">
    <source>
        <dbReference type="EMBL" id="PWI71327.1"/>
    </source>
</evidence>
<feature type="region of interest" description="Disordered" evidence="1">
    <location>
        <begin position="931"/>
        <end position="997"/>
    </location>
</feature>
<feature type="region of interest" description="Disordered" evidence="1">
    <location>
        <begin position="339"/>
        <end position="358"/>
    </location>
</feature>
<comment type="caution">
    <text evidence="2">The sequence shown here is derived from an EMBL/GenBank/DDBJ whole genome shotgun (WGS) entry which is preliminary data.</text>
</comment>
<dbReference type="EMBL" id="LCWV01000007">
    <property type="protein sequence ID" value="PWI71327.1"/>
    <property type="molecule type" value="Genomic_DNA"/>
</dbReference>
<reference evidence="2 3" key="1">
    <citation type="journal article" date="2016" name="Front. Microbiol.">
        <title>Genome and transcriptome sequences reveal the specific parasitism of the nematophagous Purpureocillium lilacinum 36-1.</title>
        <authorList>
            <person name="Xie J."/>
            <person name="Li S."/>
            <person name="Mo C."/>
            <person name="Xiao X."/>
            <person name="Peng D."/>
            <person name="Wang G."/>
            <person name="Xiao Y."/>
        </authorList>
    </citation>
    <scope>NUCLEOTIDE SEQUENCE [LARGE SCALE GENOMIC DNA]</scope>
    <source>
        <strain evidence="2 3">36-1</strain>
    </source>
</reference>
<organism evidence="2 3">
    <name type="scientific">Purpureocillium lilacinum</name>
    <name type="common">Paecilomyces lilacinus</name>
    <dbReference type="NCBI Taxonomy" id="33203"/>
    <lineage>
        <taxon>Eukaryota</taxon>
        <taxon>Fungi</taxon>
        <taxon>Dikarya</taxon>
        <taxon>Ascomycota</taxon>
        <taxon>Pezizomycotina</taxon>
        <taxon>Sordariomycetes</taxon>
        <taxon>Hypocreomycetidae</taxon>
        <taxon>Hypocreales</taxon>
        <taxon>Ophiocordycipitaceae</taxon>
        <taxon>Purpureocillium</taxon>
    </lineage>
</organism>
<feature type="region of interest" description="Disordered" evidence="1">
    <location>
        <begin position="118"/>
        <end position="147"/>
    </location>
</feature>